<feature type="compositionally biased region" description="Pro residues" evidence="1">
    <location>
        <begin position="73"/>
        <end position="96"/>
    </location>
</feature>
<feature type="region of interest" description="Disordered" evidence="1">
    <location>
        <begin position="294"/>
        <end position="323"/>
    </location>
</feature>
<evidence type="ECO:0000313" key="2">
    <source>
        <dbReference type="EMBL" id="KAJ4456684.1"/>
    </source>
</evidence>
<protein>
    <submittedName>
        <fullName evidence="2">Uncharacterized protein</fullName>
    </submittedName>
</protein>
<dbReference type="Proteomes" id="UP001141327">
    <property type="component" value="Unassembled WGS sequence"/>
</dbReference>
<comment type="caution">
    <text evidence="2">The sequence shown here is derived from an EMBL/GenBank/DDBJ whole genome shotgun (WGS) entry which is preliminary data.</text>
</comment>
<organism evidence="2 3">
    <name type="scientific">Paratrimastix pyriformis</name>
    <dbReference type="NCBI Taxonomy" id="342808"/>
    <lineage>
        <taxon>Eukaryota</taxon>
        <taxon>Metamonada</taxon>
        <taxon>Preaxostyla</taxon>
        <taxon>Paratrimastigidae</taxon>
        <taxon>Paratrimastix</taxon>
    </lineage>
</organism>
<name>A0ABQ8UBL9_9EUKA</name>
<proteinExistence type="predicted"/>
<reference evidence="2" key="1">
    <citation type="journal article" date="2022" name="bioRxiv">
        <title>Genomics of Preaxostyla Flagellates Illuminates Evolutionary Transitions and the Path Towards Mitochondrial Loss.</title>
        <authorList>
            <person name="Novak L.V.F."/>
            <person name="Treitli S.C."/>
            <person name="Pyrih J."/>
            <person name="Halakuc P."/>
            <person name="Pipaliya S.V."/>
            <person name="Vacek V."/>
            <person name="Brzon O."/>
            <person name="Soukal P."/>
            <person name="Eme L."/>
            <person name="Dacks J.B."/>
            <person name="Karnkowska A."/>
            <person name="Elias M."/>
            <person name="Hampl V."/>
        </authorList>
    </citation>
    <scope>NUCLEOTIDE SEQUENCE</scope>
    <source>
        <strain evidence="2">RCP-MX</strain>
    </source>
</reference>
<evidence type="ECO:0000313" key="3">
    <source>
        <dbReference type="Proteomes" id="UP001141327"/>
    </source>
</evidence>
<feature type="region of interest" description="Disordered" evidence="1">
    <location>
        <begin position="13"/>
        <end position="55"/>
    </location>
</feature>
<accession>A0ABQ8UBL9</accession>
<evidence type="ECO:0000256" key="1">
    <source>
        <dbReference type="SAM" id="MobiDB-lite"/>
    </source>
</evidence>
<keyword evidence="3" id="KW-1185">Reference proteome</keyword>
<gene>
    <name evidence="2" type="ORF">PAPYR_7987</name>
</gene>
<feature type="region of interest" description="Disordered" evidence="1">
    <location>
        <begin position="73"/>
        <end position="98"/>
    </location>
</feature>
<sequence length="323" mass="34322">MMKLVAPVARKPLYGIATPHKKPPPSLARTNSSRSSSSLGGGPIHRRAQLMPLAPCPGPREIQTALVVPLPPFAPAAPQLPDPTPPPPAPASPPLPDFVDSKRLDSRDFFVISPAAEGGSHEFDIHIPPLFEEIISVSLVSYSIFSPPMRDGTPTYTFLRLNFPDITAPSPRISPVLSRGPIPASSRSDRGSASSHRSSVVLLPPIVPIVPTPSPAPLLHLLITLPIVGSTTQVEYAPERVLLPAFSHLGRFRTAHVTLTSGQGDPVSVGRISLLLRAYGKRPLEDPLAAEAIGAGGDFSDPDIHRASSRSSEDSLLVDIPPR</sequence>
<feature type="region of interest" description="Disordered" evidence="1">
    <location>
        <begin position="172"/>
        <end position="196"/>
    </location>
</feature>
<dbReference type="EMBL" id="JAPMOS010000063">
    <property type="protein sequence ID" value="KAJ4456684.1"/>
    <property type="molecule type" value="Genomic_DNA"/>
</dbReference>